<comment type="caution">
    <text evidence="3">The sequence shown here is derived from an EMBL/GenBank/DDBJ whole genome shotgun (WGS) entry which is preliminary data.</text>
</comment>
<evidence type="ECO:0000256" key="1">
    <source>
        <dbReference type="SAM" id="MobiDB-lite"/>
    </source>
</evidence>
<gene>
    <name evidence="3" type="ORF">BpHYR1_007373</name>
</gene>
<organism evidence="3 4">
    <name type="scientific">Brachionus plicatilis</name>
    <name type="common">Marine rotifer</name>
    <name type="synonym">Brachionus muelleri</name>
    <dbReference type="NCBI Taxonomy" id="10195"/>
    <lineage>
        <taxon>Eukaryota</taxon>
        <taxon>Metazoa</taxon>
        <taxon>Spiralia</taxon>
        <taxon>Gnathifera</taxon>
        <taxon>Rotifera</taxon>
        <taxon>Eurotatoria</taxon>
        <taxon>Monogononta</taxon>
        <taxon>Pseudotrocha</taxon>
        <taxon>Ploima</taxon>
        <taxon>Brachionidae</taxon>
        <taxon>Brachionus</taxon>
    </lineage>
</organism>
<dbReference type="PROSITE" id="PS51257">
    <property type="entry name" value="PROKAR_LIPOPROTEIN"/>
    <property type="match status" value="1"/>
</dbReference>
<dbReference type="Proteomes" id="UP000276133">
    <property type="component" value="Unassembled WGS sequence"/>
</dbReference>
<dbReference type="AlphaFoldDB" id="A0A3M7P313"/>
<proteinExistence type="predicted"/>
<keyword evidence="2" id="KW-1133">Transmembrane helix</keyword>
<protein>
    <submittedName>
        <fullName evidence="3">Uncharacterized protein</fullName>
    </submittedName>
</protein>
<keyword evidence="4" id="KW-1185">Reference proteome</keyword>
<feature type="region of interest" description="Disordered" evidence="1">
    <location>
        <begin position="95"/>
        <end position="119"/>
    </location>
</feature>
<evidence type="ECO:0000313" key="3">
    <source>
        <dbReference type="EMBL" id="RMZ93064.1"/>
    </source>
</evidence>
<dbReference type="EMBL" id="REGN01014102">
    <property type="protein sequence ID" value="RMZ93064.1"/>
    <property type="molecule type" value="Genomic_DNA"/>
</dbReference>
<feature type="transmembrane region" description="Helical" evidence="2">
    <location>
        <begin position="6"/>
        <end position="31"/>
    </location>
</feature>
<keyword evidence="2" id="KW-0812">Transmembrane</keyword>
<accession>A0A3M7P313</accession>
<evidence type="ECO:0000313" key="4">
    <source>
        <dbReference type="Proteomes" id="UP000276133"/>
    </source>
</evidence>
<reference evidence="3 4" key="1">
    <citation type="journal article" date="2018" name="Sci. Rep.">
        <title>Genomic signatures of local adaptation to the degree of environmental predictability in rotifers.</title>
        <authorList>
            <person name="Franch-Gras L."/>
            <person name="Hahn C."/>
            <person name="Garcia-Roger E.M."/>
            <person name="Carmona M.J."/>
            <person name="Serra M."/>
            <person name="Gomez A."/>
        </authorList>
    </citation>
    <scope>NUCLEOTIDE SEQUENCE [LARGE SCALE GENOMIC DNA]</scope>
    <source>
        <strain evidence="3">HYR1</strain>
    </source>
</reference>
<sequence length="119" mass="13432">MGIKLISSMLSFIVSCLIIFGFLYCLLKYLLKRKNRNSNKNRSNTNQNTSNIVHVNYPNTGSPFYVQNSEIVDLPNRPEMSTRIESNVGWRAEVVPNAPPQIDNDQAPPPYSSVVNTTE</sequence>
<name>A0A3M7P313_BRAPC</name>
<evidence type="ECO:0000256" key="2">
    <source>
        <dbReference type="SAM" id="Phobius"/>
    </source>
</evidence>
<keyword evidence="2" id="KW-0472">Membrane</keyword>